<evidence type="ECO:0000313" key="10">
    <source>
        <dbReference type="EMBL" id="KAK3189623.1"/>
    </source>
</evidence>
<evidence type="ECO:0000256" key="3">
    <source>
        <dbReference type="ARBA" id="ARBA00022692"/>
    </source>
</evidence>
<dbReference type="PANTHER" id="PTHR24223:SF362">
    <property type="entry name" value="ABC TRANSPORTER C FAMILY MEMBER 4"/>
    <property type="match status" value="1"/>
</dbReference>
<evidence type="ECO:0000256" key="5">
    <source>
        <dbReference type="ARBA" id="ARBA00022840"/>
    </source>
</evidence>
<feature type="domain" description="ABC transmembrane type-1" evidence="9">
    <location>
        <begin position="151"/>
        <end position="306"/>
    </location>
</feature>
<dbReference type="PROSITE" id="PS50929">
    <property type="entry name" value="ABC_TM1F"/>
    <property type="match status" value="2"/>
</dbReference>
<dbReference type="InterPro" id="IPR036640">
    <property type="entry name" value="ABC1_TM_sf"/>
</dbReference>
<evidence type="ECO:0000313" key="11">
    <source>
        <dbReference type="Proteomes" id="UP001281410"/>
    </source>
</evidence>
<dbReference type="GO" id="GO:0016020">
    <property type="term" value="C:membrane"/>
    <property type="evidence" value="ECO:0007669"/>
    <property type="project" value="UniProtKB-SubCell"/>
</dbReference>
<dbReference type="Pfam" id="PF00664">
    <property type="entry name" value="ABC_membrane"/>
    <property type="match status" value="3"/>
</dbReference>
<evidence type="ECO:0000256" key="2">
    <source>
        <dbReference type="ARBA" id="ARBA00022448"/>
    </source>
</evidence>
<feature type="transmembrane region" description="Helical" evidence="8">
    <location>
        <begin position="448"/>
        <end position="476"/>
    </location>
</feature>
<protein>
    <recommendedName>
        <fullName evidence="9">ABC transmembrane type-1 domain-containing protein</fullName>
    </recommendedName>
</protein>
<proteinExistence type="predicted"/>
<keyword evidence="6 8" id="KW-1133">Transmembrane helix</keyword>
<dbReference type="Proteomes" id="UP001281410">
    <property type="component" value="Unassembled WGS sequence"/>
</dbReference>
<reference evidence="10" key="1">
    <citation type="journal article" date="2023" name="Plant J.">
        <title>Genome sequences and population genomics provide insights into the demographic history, inbreeding, and mutation load of two 'living fossil' tree species of Dipteronia.</title>
        <authorList>
            <person name="Feng Y."/>
            <person name="Comes H.P."/>
            <person name="Chen J."/>
            <person name="Zhu S."/>
            <person name="Lu R."/>
            <person name="Zhang X."/>
            <person name="Li P."/>
            <person name="Qiu J."/>
            <person name="Olsen K.M."/>
            <person name="Qiu Y."/>
        </authorList>
    </citation>
    <scope>NUCLEOTIDE SEQUENCE</scope>
    <source>
        <strain evidence="10">NBL</strain>
    </source>
</reference>
<feature type="transmembrane region" description="Helical" evidence="8">
    <location>
        <begin position="47"/>
        <end position="64"/>
    </location>
</feature>
<keyword evidence="11" id="KW-1185">Reference proteome</keyword>
<dbReference type="PANTHER" id="PTHR24223">
    <property type="entry name" value="ATP-BINDING CASSETTE SUB-FAMILY C"/>
    <property type="match status" value="1"/>
</dbReference>
<dbReference type="AlphaFoldDB" id="A0AAE0DUX8"/>
<dbReference type="CDD" id="cd18580">
    <property type="entry name" value="ABC_6TM_ABCC_D2"/>
    <property type="match status" value="1"/>
</dbReference>
<feature type="domain" description="ABC transmembrane type-1" evidence="9">
    <location>
        <begin position="435"/>
        <end position="660"/>
    </location>
</feature>
<feature type="transmembrane region" description="Helical" evidence="8">
    <location>
        <begin position="150"/>
        <end position="171"/>
    </location>
</feature>
<comment type="subcellular location">
    <subcellularLocation>
        <location evidence="1">Membrane</location>
        <topology evidence="1">Multi-pass membrane protein</topology>
    </subcellularLocation>
</comment>
<evidence type="ECO:0000256" key="7">
    <source>
        <dbReference type="ARBA" id="ARBA00023136"/>
    </source>
</evidence>
<dbReference type="InterPro" id="IPR050173">
    <property type="entry name" value="ABC_transporter_C-like"/>
</dbReference>
<dbReference type="InterPro" id="IPR044726">
    <property type="entry name" value="ABCC_6TM_D2"/>
</dbReference>
<evidence type="ECO:0000256" key="6">
    <source>
        <dbReference type="ARBA" id="ARBA00022989"/>
    </source>
</evidence>
<evidence type="ECO:0000256" key="1">
    <source>
        <dbReference type="ARBA" id="ARBA00004141"/>
    </source>
</evidence>
<organism evidence="10 11">
    <name type="scientific">Dipteronia sinensis</name>
    <dbReference type="NCBI Taxonomy" id="43782"/>
    <lineage>
        <taxon>Eukaryota</taxon>
        <taxon>Viridiplantae</taxon>
        <taxon>Streptophyta</taxon>
        <taxon>Embryophyta</taxon>
        <taxon>Tracheophyta</taxon>
        <taxon>Spermatophyta</taxon>
        <taxon>Magnoliopsida</taxon>
        <taxon>eudicotyledons</taxon>
        <taxon>Gunneridae</taxon>
        <taxon>Pentapetalae</taxon>
        <taxon>rosids</taxon>
        <taxon>malvids</taxon>
        <taxon>Sapindales</taxon>
        <taxon>Sapindaceae</taxon>
        <taxon>Hippocastanoideae</taxon>
        <taxon>Acereae</taxon>
        <taxon>Dipteronia</taxon>
    </lineage>
</organism>
<keyword evidence="4" id="KW-0547">Nucleotide-binding</keyword>
<keyword evidence="2" id="KW-0813">Transport</keyword>
<name>A0AAE0DUX8_9ROSI</name>
<dbReference type="SUPFAM" id="SSF90123">
    <property type="entry name" value="ABC transporter transmembrane region"/>
    <property type="match status" value="2"/>
</dbReference>
<feature type="transmembrane region" description="Helical" evidence="8">
    <location>
        <begin position="281"/>
        <end position="306"/>
    </location>
</feature>
<feature type="transmembrane region" description="Helical" evidence="8">
    <location>
        <begin position="533"/>
        <end position="555"/>
    </location>
</feature>
<comment type="caution">
    <text evidence="10">The sequence shown here is derived from an EMBL/GenBank/DDBJ whole genome shotgun (WGS) entry which is preliminary data.</text>
</comment>
<feature type="transmembrane region" description="Helical" evidence="8">
    <location>
        <begin position="644"/>
        <end position="665"/>
    </location>
</feature>
<sequence>MPLRIYWVVNFVMACLFAATAIARLTFVVDTTTSTWYMDTGLRLDDIFFLASLPVSGFLSTLAVRGHSGISVIRESESASLFSGAVFLWMNPLIKKRYKSPLKADEVPSLPTDHRAEKMSELFELIWPKPTENSKHPVKMTLFRCFWRDIAFIGFLAFLRLAVMFIGPVLIQSFVDFTSGKGSDPNEGYYLVLTILSAKTTQVLSSHQFYFQSQRLGMLIRSSLITSLYKKGLRLSCSSRQAHGVGQIVNYMAVDAQQLSDMMVQLHSIWLMPLQVSVASVLLYCYLKVSALAALLGVILVLAFVVEPIRNSPQALNSMSQAVISIERLENYMKSGELKEDSVEREEGCSGSIAVGVKDETFSWEDEGGEEVLKNLNLEIEKGQLAAIVGTVGSGSLSRKKSTGENRSVYKSKSEDISSSKLIEDEEQETGRVSLDVYKQYCTQAFGWWAVASLTLTSLLWQACLMAIVSAIFVAIKSFLVPFLSLRTAQSFFNQLLSSILHAPMSFFDTTPSGRILTRVSTDQANVDLYVPMYLSLVIVMYFTLLGIVFITCLASSIPRDSIGLDKYLGYYLASSREMTRLDSITKAPVIQHFSETISGVMTIRAFRRQGRFFNENINKANANLRMDFHNNALTEWLGFRLELIGSVALCIATLLMILLPSSIIKPVVDSGDNWSVGQTQLLCLARVMLKRNKILFLDEATASVDS</sequence>
<dbReference type="EMBL" id="JANJYJ010000009">
    <property type="protein sequence ID" value="KAK3189623.1"/>
    <property type="molecule type" value="Genomic_DNA"/>
</dbReference>
<keyword evidence="3 8" id="KW-0812">Transmembrane</keyword>
<dbReference type="SUPFAM" id="SSF52540">
    <property type="entry name" value="P-loop containing nucleoside triphosphate hydrolases"/>
    <property type="match status" value="2"/>
</dbReference>
<dbReference type="Gene3D" id="3.40.50.300">
    <property type="entry name" value="P-loop containing nucleotide triphosphate hydrolases"/>
    <property type="match status" value="1"/>
</dbReference>
<dbReference type="GO" id="GO:0140359">
    <property type="term" value="F:ABC-type transporter activity"/>
    <property type="evidence" value="ECO:0007669"/>
    <property type="project" value="InterPro"/>
</dbReference>
<dbReference type="GO" id="GO:0005524">
    <property type="term" value="F:ATP binding"/>
    <property type="evidence" value="ECO:0007669"/>
    <property type="project" value="UniProtKB-KW"/>
</dbReference>
<evidence type="ECO:0000256" key="8">
    <source>
        <dbReference type="SAM" id="Phobius"/>
    </source>
</evidence>
<keyword evidence="7 8" id="KW-0472">Membrane</keyword>
<feature type="transmembrane region" description="Helical" evidence="8">
    <location>
        <begin position="7"/>
        <end position="27"/>
    </location>
</feature>
<gene>
    <name evidence="10" type="ORF">Dsin_029184</name>
</gene>
<keyword evidence="5" id="KW-0067">ATP-binding</keyword>
<dbReference type="PROSITE" id="PS51257">
    <property type="entry name" value="PROKAR_LIPOPROTEIN"/>
    <property type="match status" value="1"/>
</dbReference>
<evidence type="ECO:0000256" key="4">
    <source>
        <dbReference type="ARBA" id="ARBA00022741"/>
    </source>
</evidence>
<dbReference type="InterPro" id="IPR027417">
    <property type="entry name" value="P-loop_NTPase"/>
</dbReference>
<dbReference type="Gene3D" id="1.20.1560.10">
    <property type="entry name" value="ABC transporter type 1, transmembrane domain"/>
    <property type="match status" value="3"/>
</dbReference>
<dbReference type="InterPro" id="IPR011527">
    <property type="entry name" value="ABC1_TM_dom"/>
</dbReference>
<accession>A0AAE0DUX8</accession>
<evidence type="ECO:0000259" key="9">
    <source>
        <dbReference type="PROSITE" id="PS50929"/>
    </source>
</evidence>